<keyword evidence="2" id="KW-1185">Reference proteome</keyword>
<dbReference type="EMBL" id="AP028907">
    <property type="protein sequence ID" value="BES82639.1"/>
    <property type="molecule type" value="Genomic_DNA"/>
</dbReference>
<dbReference type="GeneID" id="89290211"/>
<dbReference type="Proteomes" id="UP001341135">
    <property type="component" value="Chromosome"/>
</dbReference>
<protein>
    <recommendedName>
        <fullName evidence="3">DUF2299 domain-containing protein</fullName>
    </recommendedName>
</protein>
<dbReference type="Gene3D" id="3.30.1460.10">
    <property type="match status" value="1"/>
</dbReference>
<reference evidence="1 2" key="1">
    <citation type="submission" date="2023-09" db="EMBL/GenBank/DDBJ databases">
        <title>Pyrofollis japonicus gen. nov. sp. nov., a novel member of the family Pyrodictiaceae isolated from the Iheya North hydrothermal field.</title>
        <authorList>
            <person name="Miyazaki U."/>
            <person name="Sanari M."/>
            <person name="Tame A."/>
            <person name="Kitajima M."/>
            <person name="Okamoto A."/>
            <person name="Sawayama S."/>
            <person name="Miyazaki J."/>
            <person name="Takai K."/>
            <person name="Nakagawa S."/>
        </authorList>
    </citation>
    <scope>NUCLEOTIDE SEQUENCE [LARGE SCALE GENOMIC DNA]</scope>
    <source>
        <strain evidence="1 2">AV2</strain>
    </source>
</reference>
<gene>
    <name evidence="1" type="ORF">PABY_22060</name>
</gene>
<accession>A0ABM8IYN4</accession>
<evidence type="ECO:0000313" key="1">
    <source>
        <dbReference type="EMBL" id="BES82639.1"/>
    </source>
</evidence>
<organism evidence="1 2">
    <name type="scientific">Pyrodictium abyssi</name>
    <dbReference type="NCBI Taxonomy" id="54256"/>
    <lineage>
        <taxon>Archaea</taxon>
        <taxon>Thermoproteota</taxon>
        <taxon>Thermoprotei</taxon>
        <taxon>Desulfurococcales</taxon>
        <taxon>Pyrodictiaceae</taxon>
        <taxon>Pyrodictium</taxon>
    </lineage>
</organism>
<name>A0ABM8IYN4_9CREN</name>
<evidence type="ECO:0000313" key="2">
    <source>
        <dbReference type="Proteomes" id="UP001341135"/>
    </source>
</evidence>
<evidence type="ECO:0008006" key="3">
    <source>
        <dbReference type="Google" id="ProtNLM"/>
    </source>
</evidence>
<sequence length="167" mass="18531">MSHDTKDKITTWLADAGFVVAPFDSPLPSNAEWGLAVATPPPMQVRMRILGLKRGGIVVGMGVNFSDKHREELNRLPVEERVKFSAMLLDRVLSICPHCRIALHGGIASPTAVVAEILLFDEEITKQRLIDDAARLVNVFLIVNALLWEKFPHTIAPSRQQHSSSFI</sequence>
<dbReference type="Pfam" id="PF10061">
    <property type="entry name" value="DUF2299"/>
    <property type="match status" value="1"/>
</dbReference>
<dbReference type="RefSeq" id="WP_338250146.1">
    <property type="nucleotide sequence ID" value="NZ_AP028907.1"/>
</dbReference>
<proteinExistence type="predicted"/>
<dbReference type="InterPro" id="IPR018747">
    <property type="entry name" value="DUF2299"/>
</dbReference>